<dbReference type="AlphaFoldDB" id="A0A1M7YLY2"/>
<dbReference type="EMBL" id="FRFE01000066">
    <property type="protein sequence ID" value="SHO53635.1"/>
    <property type="molecule type" value="Genomic_DNA"/>
</dbReference>
<dbReference type="OrthoDB" id="5432540at2"/>
<reference evidence="1 2" key="1">
    <citation type="submission" date="2016-12" db="EMBL/GenBank/DDBJ databases">
        <authorList>
            <person name="Song W.-J."/>
            <person name="Kurnit D.M."/>
        </authorList>
    </citation>
    <scope>NUCLEOTIDE SEQUENCE [LARGE SCALE GENOMIC DNA]</scope>
    <source>
        <strain evidence="1 2">DSM 18488</strain>
    </source>
</reference>
<sequence length="304" mass="34137">MFLHETAYRLGEFILIERSSFLLTWVLQNPMGMQRSGKCHIIGDILVLMPWETYSPGYLRMEFHDYLIKLPLWRKTSSFCIASGLRRVDIGMLATDDVLEQLATKAINVGTLKSLDPGAFQLGRYKIIASDDNAIAWQAIGPNNRIVCGKGCIESGILILDSEKVELDEGTRRSFYSELKTLPPWNQTTVWGHAKSIKSCKHSSLNKDQCVITFSPGFTDSFPSDRLSSILSKGNASRRGCERNTPENEPHQIKWKSLGKLAMLTPESTYRGFRQSIPLFGNITGYFARKYGLLSKAATDKKAS</sequence>
<accession>A0A1M7YLY2</accession>
<dbReference type="STRING" id="1121416.SAMN02745220_05236"/>
<gene>
    <name evidence="1" type="ORF">SAMN02745220_05236</name>
</gene>
<proteinExistence type="predicted"/>
<evidence type="ECO:0000313" key="2">
    <source>
        <dbReference type="Proteomes" id="UP000184603"/>
    </source>
</evidence>
<name>A0A1M7YLY2_9BACT</name>
<keyword evidence="2" id="KW-1185">Reference proteome</keyword>
<organism evidence="1 2">
    <name type="scientific">Desulfopila aestuarii DSM 18488</name>
    <dbReference type="NCBI Taxonomy" id="1121416"/>
    <lineage>
        <taxon>Bacteria</taxon>
        <taxon>Pseudomonadati</taxon>
        <taxon>Thermodesulfobacteriota</taxon>
        <taxon>Desulfobulbia</taxon>
        <taxon>Desulfobulbales</taxon>
        <taxon>Desulfocapsaceae</taxon>
        <taxon>Desulfopila</taxon>
    </lineage>
</organism>
<evidence type="ECO:0000313" key="1">
    <source>
        <dbReference type="EMBL" id="SHO53635.1"/>
    </source>
</evidence>
<dbReference type="Proteomes" id="UP000184603">
    <property type="component" value="Unassembled WGS sequence"/>
</dbReference>
<protein>
    <submittedName>
        <fullName evidence="1">Uncharacterized protein</fullName>
    </submittedName>
</protein>
<dbReference type="RefSeq" id="WP_073617198.1">
    <property type="nucleotide sequence ID" value="NZ_FRFE01000066.1"/>
</dbReference>